<dbReference type="EC" id="1.8.4.11" evidence="2"/>
<sequence length="391" mass="42254">MPPPHPPRLPLLSLLLIGVTCTAAVEWGDAKAARAGAESPTVQATGGGKTLDQSLVAATFAAGNWHTAEGRMGCVRGVRRTVVGHVSVNAGRQPRGPHDTLYIGDEVESVRVWYDPRGGAATYRELLAVFWEVVGDPTHVLSGPLGPQQWQSALLWHTEEQQQLALASLAAVRKRHRPKYIDNGATEDEHELYARNTTVRNDDGDKGDDRDDDDDIDGGASNPVKTLAMRVGSFFEPAPLAAQKAELRRRDELRAPFAPLLRRASWVMESQASATLNAYLSGGCMSRLWAETAAELTALHLSFAQLEALGLEHLYPGVIVLPAFGAKEEREAGNTGKTRGSKTKQATGKKSARSVRSSRSKKQRHLEEEGAGGRRGDMGLDEAPVGSHDEL</sequence>
<evidence type="ECO:0000256" key="7">
    <source>
        <dbReference type="SAM" id="SignalP"/>
    </source>
</evidence>
<dbReference type="GO" id="GO:0005737">
    <property type="term" value="C:cytoplasm"/>
    <property type="evidence" value="ECO:0007669"/>
    <property type="project" value="TreeGrafter"/>
</dbReference>
<feature type="domain" description="Peptide methionine sulphoxide reductase MsrA" evidence="8">
    <location>
        <begin position="58"/>
        <end position="176"/>
    </location>
</feature>
<name>A0A7S0X4C3_9CHLO</name>
<dbReference type="InterPro" id="IPR036509">
    <property type="entry name" value="Met_Sox_Rdtase_MsrA_sf"/>
</dbReference>
<feature type="compositionally biased region" description="Basic and acidic residues" evidence="6">
    <location>
        <begin position="200"/>
        <end position="209"/>
    </location>
</feature>
<protein>
    <recommendedName>
        <fullName evidence="2">peptide-methionine (S)-S-oxide reductase</fullName>
        <ecNumber evidence="2">1.8.4.11</ecNumber>
    </recommendedName>
    <alternativeName>
        <fullName evidence="5">Peptide-methionine (S)-S-oxide reductase</fullName>
    </alternativeName>
    <alternativeName>
        <fullName evidence="4">Protein-methionine-S-oxide reductase</fullName>
    </alternativeName>
</protein>
<evidence type="ECO:0000256" key="4">
    <source>
        <dbReference type="ARBA" id="ARBA00030273"/>
    </source>
</evidence>
<evidence type="ECO:0000256" key="6">
    <source>
        <dbReference type="SAM" id="MobiDB-lite"/>
    </source>
</evidence>
<feature type="compositionally biased region" description="Polar residues" evidence="6">
    <location>
        <begin position="335"/>
        <end position="348"/>
    </location>
</feature>
<dbReference type="AlphaFoldDB" id="A0A7S0X4C3"/>
<evidence type="ECO:0000256" key="3">
    <source>
        <dbReference type="ARBA" id="ARBA00023002"/>
    </source>
</evidence>
<dbReference type="EMBL" id="HBFC01006448">
    <property type="protein sequence ID" value="CAD8700948.1"/>
    <property type="molecule type" value="Transcribed_RNA"/>
</dbReference>
<dbReference type="InterPro" id="IPR002569">
    <property type="entry name" value="Met_Sox_Rdtase_MsrA_dom"/>
</dbReference>
<proteinExistence type="inferred from homology"/>
<feature type="region of interest" description="Disordered" evidence="6">
    <location>
        <begin position="330"/>
        <end position="391"/>
    </location>
</feature>
<evidence type="ECO:0000256" key="2">
    <source>
        <dbReference type="ARBA" id="ARBA00012502"/>
    </source>
</evidence>
<feature type="chain" id="PRO_5030817941" description="peptide-methionine (S)-S-oxide reductase" evidence="7">
    <location>
        <begin position="25"/>
        <end position="391"/>
    </location>
</feature>
<feature type="region of interest" description="Disordered" evidence="6">
    <location>
        <begin position="195"/>
        <end position="222"/>
    </location>
</feature>
<dbReference type="SUPFAM" id="SSF55068">
    <property type="entry name" value="Peptide methionine sulfoxide reductase"/>
    <property type="match status" value="1"/>
</dbReference>
<comment type="similarity">
    <text evidence="1">Belongs to the MsrA Met sulfoxide reductase family.</text>
</comment>
<keyword evidence="3" id="KW-0560">Oxidoreductase</keyword>
<dbReference type="GO" id="GO:0008113">
    <property type="term" value="F:peptide-methionine (S)-S-oxide reductase activity"/>
    <property type="evidence" value="ECO:0007669"/>
    <property type="project" value="UniProtKB-EC"/>
</dbReference>
<dbReference type="PANTHER" id="PTHR42799:SF13">
    <property type="entry name" value="PEPTIDE METHIONINE SULFOXIDE REDUCTASE"/>
    <property type="match status" value="1"/>
</dbReference>
<dbReference type="Gene3D" id="3.30.1060.10">
    <property type="entry name" value="Peptide methionine sulphoxide reductase MsrA"/>
    <property type="match status" value="1"/>
</dbReference>
<gene>
    <name evidence="9" type="ORF">MANT1106_LOCUS3630</name>
</gene>
<feature type="compositionally biased region" description="Basic and acidic residues" evidence="6">
    <location>
        <begin position="365"/>
        <end position="378"/>
    </location>
</feature>
<dbReference type="GO" id="GO:0034599">
    <property type="term" value="P:cellular response to oxidative stress"/>
    <property type="evidence" value="ECO:0007669"/>
    <property type="project" value="TreeGrafter"/>
</dbReference>
<dbReference type="Pfam" id="PF01625">
    <property type="entry name" value="PMSR"/>
    <property type="match status" value="1"/>
</dbReference>
<evidence type="ECO:0000313" key="9">
    <source>
        <dbReference type="EMBL" id="CAD8700948.1"/>
    </source>
</evidence>
<feature type="compositionally biased region" description="Basic residues" evidence="6">
    <location>
        <begin position="350"/>
        <end position="364"/>
    </location>
</feature>
<dbReference type="PANTHER" id="PTHR42799">
    <property type="entry name" value="MITOCHONDRIAL PEPTIDE METHIONINE SULFOXIDE REDUCTASE"/>
    <property type="match status" value="1"/>
</dbReference>
<dbReference type="InterPro" id="IPR050162">
    <property type="entry name" value="MsrA_MetSO_reductase"/>
</dbReference>
<feature type="signal peptide" evidence="7">
    <location>
        <begin position="1"/>
        <end position="24"/>
    </location>
</feature>
<evidence type="ECO:0000256" key="5">
    <source>
        <dbReference type="ARBA" id="ARBA00030643"/>
    </source>
</evidence>
<reference evidence="9" key="1">
    <citation type="submission" date="2021-01" db="EMBL/GenBank/DDBJ databases">
        <authorList>
            <person name="Corre E."/>
            <person name="Pelletier E."/>
            <person name="Niang G."/>
            <person name="Scheremetjew M."/>
            <person name="Finn R."/>
            <person name="Kale V."/>
            <person name="Holt S."/>
            <person name="Cochrane G."/>
            <person name="Meng A."/>
            <person name="Brown T."/>
            <person name="Cohen L."/>
        </authorList>
    </citation>
    <scope>NUCLEOTIDE SEQUENCE</scope>
    <source>
        <strain evidence="9">SL-175</strain>
    </source>
</reference>
<organism evidence="9">
    <name type="scientific">Mantoniella antarctica</name>
    <dbReference type="NCBI Taxonomy" id="81844"/>
    <lineage>
        <taxon>Eukaryota</taxon>
        <taxon>Viridiplantae</taxon>
        <taxon>Chlorophyta</taxon>
        <taxon>Mamiellophyceae</taxon>
        <taxon>Mamiellales</taxon>
        <taxon>Mamiellaceae</taxon>
        <taxon>Mantoniella</taxon>
    </lineage>
</organism>
<evidence type="ECO:0000256" key="1">
    <source>
        <dbReference type="ARBA" id="ARBA00005591"/>
    </source>
</evidence>
<keyword evidence="7" id="KW-0732">Signal</keyword>
<evidence type="ECO:0000259" key="8">
    <source>
        <dbReference type="Pfam" id="PF01625"/>
    </source>
</evidence>
<accession>A0A7S0X4C3</accession>